<dbReference type="AlphaFoldDB" id="A0A7G2ES73"/>
<dbReference type="Gene3D" id="4.10.280.10">
    <property type="entry name" value="Helix-loop-helix DNA-binding domain"/>
    <property type="match status" value="1"/>
</dbReference>
<dbReference type="InterPro" id="IPR003029">
    <property type="entry name" value="S1_domain"/>
</dbReference>
<dbReference type="PROSITE" id="PS50126">
    <property type="entry name" value="S1"/>
    <property type="match status" value="2"/>
</dbReference>
<organism evidence="9 10">
    <name type="scientific">Arabidopsis thaliana</name>
    <name type="common">Mouse-ear cress</name>
    <dbReference type="NCBI Taxonomy" id="3702"/>
    <lineage>
        <taxon>Eukaryota</taxon>
        <taxon>Viridiplantae</taxon>
        <taxon>Streptophyta</taxon>
        <taxon>Embryophyta</taxon>
        <taxon>Tracheophyta</taxon>
        <taxon>Spermatophyta</taxon>
        <taxon>Magnoliopsida</taxon>
        <taxon>eudicotyledons</taxon>
        <taxon>Gunneridae</taxon>
        <taxon>Pentapetalae</taxon>
        <taxon>rosids</taxon>
        <taxon>malvids</taxon>
        <taxon>Brassicales</taxon>
        <taxon>Brassicaceae</taxon>
        <taxon>Camelineae</taxon>
        <taxon>Arabidopsis</taxon>
    </lineage>
</organism>
<keyword evidence="5" id="KW-0539">Nucleus</keyword>
<gene>
    <name evidence="9" type="ORF">AT9943_LOCUS11870</name>
</gene>
<dbReference type="PANTHER" id="PTHR47559:SF1">
    <property type="entry name" value="OS03G0844900 PROTEIN"/>
    <property type="match status" value="1"/>
</dbReference>
<feature type="region of interest" description="Disordered" evidence="6">
    <location>
        <begin position="453"/>
        <end position="566"/>
    </location>
</feature>
<dbReference type="EMBL" id="LR881468">
    <property type="protein sequence ID" value="CAD5323948.1"/>
    <property type="molecule type" value="Genomic_DNA"/>
</dbReference>
<dbReference type="FunFam" id="4.10.280.10:FF:000002">
    <property type="entry name" value="Basic helix-loop-helix transcription factor"/>
    <property type="match status" value="1"/>
</dbReference>
<dbReference type="InterPro" id="IPR036638">
    <property type="entry name" value="HLH_DNA-bd_sf"/>
</dbReference>
<dbReference type="SMART" id="SM00316">
    <property type="entry name" value="S1"/>
    <property type="match status" value="2"/>
</dbReference>
<evidence type="ECO:0000256" key="1">
    <source>
        <dbReference type="ARBA" id="ARBA00004123"/>
    </source>
</evidence>
<evidence type="ECO:0000259" key="7">
    <source>
        <dbReference type="PROSITE" id="PS50126"/>
    </source>
</evidence>
<sequence length="712" mass="77811">MAVFSGATTLGSVSFASHLFDQQSTFLSCPLRLLPSSSSSSSNRNSLVCIVKSFSSSATADTDRNSDQSASSSVLSASNSLTSDEASAAGPSDWKTAKAYCKSGDTFEGEVQGFNGGGLLIRFHSLVGFLPYPQLSPSRSCKEPQKSIHEIAKTLVGSKLPVKVVQADEENRKLILSEKLALWPKYSQNVNVGDVFNGRVGSVEDYGAFIHLRFDDGLYHLTGLVHVSEVSWDYVQDVRDVLRDGDEVRVIVTNIDKEKSRITLSIKQLEDDPLLETLDKVILKDSSTGSPSLSSNNGDTIEPLPGLETILEELLKEDGIEAVKINRQGFEKRVVSQDLQLWLSNTPPSDGKFVLLARAGRQVQEIHLTTSLEQGGIKKALQHMNMDKETEQTLNYLPLGQSDPFGNGNEGTIGDFLGRYCNNPQEISPLTLQSFSLNSQISENFPISGGIRFPPYPDSVSDRVHTTKSNSRKRKSIPSGNGKESPASSSLTASNSKVSGENGGSKGGKRSKQDVAGSSKNGVEKCDSKGDNKDDAKPPEAPKDYIHVRARRGQATDSHSLAERARREKISERMTLLQDLVPGCNRITGKAVMLDEIINYVQSLQRQVEFLSMKLATVNPRMEFNANASLSTEMIQPGESLTQSLYAMACSEQRLPSAYYSLGKNMPRFSDTQFPSNDGFVHTETPGFWENNDLQSIVQMGSEPTLQMKLEP</sequence>
<name>A0A7G2ES73_ARATH</name>
<feature type="domain" description="BHLH" evidence="8">
    <location>
        <begin position="554"/>
        <end position="604"/>
    </location>
</feature>
<dbReference type="InterPro" id="IPR012340">
    <property type="entry name" value="NA-bd_OB-fold"/>
</dbReference>
<feature type="compositionally biased region" description="Basic and acidic residues" evidence="6">
    <location>
        <begin position="522"/>
        <end position="547"/>
    </location>
</feature>
<dbReference type="SMART" id="SM00353">
    <property type="entry name" value="HLH"/>
    <property type="match status" value="1"/>
</dbReference>
<keyword evidence="3" id="KW-0238">DNA-binding</keyword>
<dbReference type="Gene3D" id="2.40.50.140">
    <property type="entry name" value="Nucleic acid-binding proteins"/>
    <property type="match status" value="2"/>
</dbReference>
<feature type="domain" description="S1 motif" evidence="7">
    <location>
        <begin position="104"/>
        <end position="179"/>
    </location>
</feature>
<evidence type="ECO:0000256" key="2">
    <source>
        <dbReference type="ARBA" id="ARBA00023015"/>
    </source>
</evidence>
<dbReference type="Pfam" id="PF00575">
    <property type="entry name" value="S1"/>
    <property type="match status" value="2"/>
</dbReference>
<evidence type="ECO:0000313" key="10">
    <source>
        <dbReference type="Proteomes" id="UP000516314"/>
    </source>
</evidence>
<dbReference type="CDD" id="cd18919">
    <property type="entry name" value="bHLH_AtBPE_like"/>
    <property type="match status" value="1"/>
</dbReference>
<dbReference type="PROSITE" id="PS50888">
    <property type="entry name" value="BHLH"/>
    <property type="match status" value="1"/>
</dbReference>
<accession>A0A7G2ES73</accession>
<dbReference type="CDD" id="cd04465">
    <property type="entry name" value="S1_RPS1_repeat_ec2_hs2"/>
    <property type="match status" value="1"/>
</dbReference>
<dbReference type="GO" id="GO:0006355">
    <property type="term" value="P:regulation of DNA-templated transcription"/>
    <property type="evidence" value="ECO:0007669"/>
    <property type="project" value="UniProtKB-ARBA"/>
</dbReference>
<dbReference type="Pfam" id="PF00010">
    <property type="entry name" value="HLH"/>
    <property type="match status" value="1"/>
</dbReference>
<dbReference type="Proteomes" id="UP000516314">
    <property type="component" value="Chromosome 3"/>
</dbReference>
<keyword evidence="2" id="KW-0805">Transcription regulation</keyword>
<keyword evidence="4" id="KW-0804">Transcription</keyword>
<evidence type="ECO:0000259" key="8">
    <source>
        <dbReference type="PROSITE" id="PS50888"/>
    </source>
</evidence>
<reference evidence="9 10" key="1">
    <citation type="submission" date="2020-09" db="EMBL/GenBank/DDBJ databases">
        <authorList>
            <person name="Ashkenazy H."/>
        </authorList>
    </citation>
    <scope>NUCLEOTIDE SEQUENCE [LARGE SCALE GENOMIC DNA]</scope>
    <source>
        <strain evidence="10">cv. Cdm-0</strain>
    </source>
</reference>
<dbReference type="GO" id="GO:0005634">
    <property type="term" value="C:nucleus"/>
    <property type="evidence" value="ECO:0007669"/>
    <property type="project" value="UniProtKB-SubCell"/>
</dbReference>
<dbReference type="InterPro" id="IPR011598">
    <property type="entry name" value="bHLH_dom"/>
</dbReference>
<dbReference type="SUPFAM" id="SSF47459">
    <property type="entry name" value="HLH, helix-loop-helix DNA-binding domain"/>
    <property type="match status" value="1"/>
</dbReference>
<dbReference type="PANTHER" id="PTHR47559">
    <property type="entry name" value="OS03G0844900 PROTEIN"/>
    <property type="match status" value="1"/>
</dbReference>
<evidence type="ECO:0000256" key="4">
    <source>
        <dbReference type="ARBA" id="ARBA00023163"/>
    </source>
</evidence>
<dbReference type="InterPro" id="IPR052757">
    <property type="entry name" value="Ribosomal_protein_S1"/>
</dbReference>
<comment type="subcellular location">
    <subcellularLocation>
        <location evidence="1">Nucleus</location>
    </subcellularLocation>
</comment>
<evidence type="ECO:0000256" key="5">
    <source>
        <dbReference type="ARBA" id="ARBA00023242"/>
    </source>
</evidence>
<evidence type="ECO:0000256" key="6">
    <source>
        <dbReference type="SAM" id="MobiDB-lite"/>
    </source>
</evidence>
<evidence type="ECO:0000313" key="9">
    <source>
        <dbReference type="EMBL" id="CAD5323948.1"/>
    </source>
</evidence>
<proteinExistence type="predicted"/>
<dbReference type="SUPFAM" id="SSF50249">
    <property type="entry name" value="Nucleic acid-binding proteins"/>
    <property type="match status" value="2"/>
</dbReference>
<feature type="domain" description="S1 motif" evidence="7">
    <location>
        <begin position="193"/>
        <end position="267"/>
    </location>
</feature>
<dbReference type="GO" id="GO:0003677">
    <property type="term" value="F:DNA binding"/>
    <property type="evidence" value="ECO:0007669"/>
    <property type="project" value="UniProtKB-KW"/>
</dbReference>
<feature type="compositionally biased region" description="Low complexity" evidence="6">
    <location>
        <begin position="485"/>
        <end position="499"/>
    </location>
</feature>
<dbReference type="GO" id="GO:0046983">
    <property type="term" value="F:protein dimerization activity"/>
    <property type="evidence" value="ECO:0007669"/>
    <property type="project" value="InterPro"/>
</dbReference>
<protein>
    <submittedName>
        <fullName evidence="9">(thale cress) hypothetical protein</fullName>
    </submittedName>
</protein>
<evidence type="ECO:0000256" key="3">
    <source>
        <dbReference type="ARBA" id="ARBA00023125"/>
    </source>
</evidence>